<dbReference type="GO" id="GO:0016020">
    <property type="term" value="C:membrane"/>
    <property type="evidence" value="ECO:0007669"/>
    <property type="project" value="UniProtKB-SubCell"/>
</dbReference>
<keyword evidence="4 5" id="KW-0472">Membrane</keyword>
<keyword evidence="3 5" id="KW-1133">Transmembrane helix</keyword>
<dbReference type="AlphaFoldDB" id="A0A084CNC2"/>
<name>A0A084CNC2_9GAMM</name>
<protein>
    <submittedName>
        <fullName evidence="6">Colicin V production protein</fullName>
    </submittedName>
</protein>
<feature type="transmembrane region" description="Helical" evidence="5">
    <location>
        <begin position="28"/>
        <end position="46"/>
    </location>
</feature>
<accession>A0A084CNC2</accession>
<sequence>MNGLDFIILGLITLSAAIGLVRGFVKEALSLIVWLSAFVVASRYYVKFSTYFSSIESGLFRNGIAIALLFMITLVIGAIVNCIIGHLVQKTGLSGTNRVIGLMFGFFRGVLIVSAILFFMDVFGIGTGTIWWKSSELVPELNRVIMLFFDYFQVTSSFLSGTI</sequence>
<evidence type="ECO:0000256" key="2">
    <source>
        <dbReference type="ARBA" id="ARBA00022692"/>
    </source>
</evidence>
<dbReference type="InterPro" id="IPR052719">
    <property type="entry name" value="CvpA-like"/>
</dbReference>
<evidence type="ECO:0000256" key="3">
    <source>
        <dbReference type="ARBA" id="ARBA00022989"/>
    </source>
</evidence>
<dbReference type="eggNOG" id="COG1286">
    <property type="taxonomic scope" value="Bacteria"/>
</dbReference>
<organism evidence="6 7">
    <name type="scientific">Candidatus Photodesmus blepharonis</name>
    <dbReference type="NCBI Taxonomy" id="1179155"/>
    <lineage>
        <taxon>Bacteria</taxon>
        <taxon>Pseudomonadati</taxon>
        <taxon>Pseudomonadota</taxon>
        <taxon>Gammaproteobacteria</taxon>
        <taxon>Vibrionales</taxon>
        <taxon>Vibrionaceae</taxon>
        <taxon>Candidatus Photodesmus</taxon>
    </lineage>
</organism>
<evidence type="ECO:0000313" key="7">
    <source>
        <dbReference type="Proteomes" id="UP000053784"/>
    </source>
</evidence>
<dbReference type="PANTHER" id="PTHR36926:SF1">
    <property type="entry name" value="COLICIN V PRODUCTION PROTEIN"/>
    <property type="match status" value="1"/>
</dbReference>
<proteinExistence type="predicted"/>
<evidence type="ECO:0000313" key="6">
    <source>
        <dbReference type="EMBL" id="KEY91301.1"/>
    </source>
</evidence>
<feature type="transmembrane region" description="Helical" evidence="5">
    <location>
        <begin position="6"/>
        <end position="21"/>
    </location>
</feature>
<gene>
    <name evidence="6" type="primary">cvpA</name>
    <name evidence="6" type="ORF">CF67_25006</name>
</gene>
<dbReference type="InterPro" id="IPR003825">
    <property type="entry name" value="Colicin-V_CvpA"/>
</dbReference>
<evidence type="ECO:0000256" key="1">
    <source>
        <dbReference type="ARBA" id="ARBA00004141"/>
    </source>
</evidence>
<dbReference type="RefSeq" id="WP_034414028.1">
    <property type="nucleotide sequence ID" value="NZ_JGVK01000018.1"/>
</dbReference>
<dbReference type="Pfam" id="PF02674">
    <property type="entry name" value="Colicin_V"/>
    <property type="match status" value="1"/>
</dbReference>
<reference evidence="6 7" key="1">
    <citation type="submission" date="2014-03" db="EMBL/GenBank/DDBJ databases">
        <title>Selection and divergence in the genomes of co-occurring obligate luminous symbionts with specific hosts.</title>
        <authorList>
            <person name="Hendry T.A."/>
            <person name="de Wet J.R."/>
            <person name="Dunlap P.V."/>
        </authorList>
    </citation>
    <scope>NUCLEOTIDE SEQUENCE [LARGE SCALE GENOMIC DNA]</scope>
    <source>
        <strain evidence="6 7">Ppalp.1</strain>
    </source>
</reference>
<dbReference type="PANTHER" id="PTHR36926">
    <property type="entry name" value="COLICIN V PRODUCTION PROTEIN"/>
    <property type="match status" value="1"/>
</dbReference>
<feature type="transmembrane region" description="Helical" evidence="5">
    <location>
        <begin position="109"/>
        <end position="132"/>
    </location>
</feature>
<dbReference type="Proteomes" id="UP000053784">
    <property type="component" value="Unassembled WGS sequence"/>
</dbReference>
<feature type="transmembrane region" description="Helical" evidence="5">
    <location>
        <begin position="66"/>
        <end position="88"/>
    </location>
</feature>
<dbReference type="GO" id="GO:0009403">
    <property type="term" value="P:toxin biosynthetic process"/>
    <property type="evidence" value="ECO:0007669"/>
    <property type="project" value="InterPro"/>
</dbReference>
<evidence type="ECO:0000256" key="4">
    <source>
        <dbReference type="ARBA" id="ARBA00023136"/>
    </source>
</evidence>
<comment type="subcellular location">
    <subcellularLocation>
        <location evidence="1">Membrane</location>
        <topology evidence="1">Multi-pass membrane protein</topology>
    </subcellularLocation>
</comment>
<keyword evidence="7" id="KW-1185">Reference proteome</keyword>
<evidence type="ECO:0000256" key="5">
    <source>
        <dbReference type="SAM" id="Phobius"/>
    </source>
</evidence>
<dbReference type="STRING" id="1179155.CF67_25006"/>
<comment type="caution">
    <text evidence="6">The sequence shown here is derived from an EMBL/GenBank/DDBJ whole genome shotgun (WGS) entry which is preliminary data.</text>
</comment>
<dbReference type="OrthoDB" id="9810601at2"/>
<dbReference type="EMBL" id="JGVK01000018">
    <property type="protein sequence ID" value="KEY91301.1"/>
    <property type="molecule type" value="Genomic_DNA"/>
</dbReference>
<keyword evidence="2 5" id="KW-0812">Transmembrane</keyword>